<proteinExistence type="inferred from homology"/>
<dbReference type="Pfam" id="PF00067">
    <property type="entry name" value="p450"/>
    <property type="match status" value="2"/>
</dbReference>
<keyword evidence="9" id="KW-1185">Reference proteome</keyword>
<evidence type="ECO:0000256" key="1">
    <source>
        <dbReference type="ARBA" id="ARBA00022723"/>
    </source>
</evidence>
<reference evidence="8" key="2">
    <citation type="submission" date="2015-03" db="UniProtKB">
        <authorList>
            <consortium name="EnsemblPlants"/>
        </authorList>
    </citation>
    <scope>IDENTIFICATION</scope>
</reference>
<dbReference type="SUPFAM" id="SSF48264">
    <property type="entry name" value="Cytochrome P450"/>
    <property type="match status" value="1"/>
</dbReference>
<keyword evidence="7" id="KW-1133">Transmembrane helix</keyword>
<dbReference type="eggNOG" id="KOG3009">
    <property type="taxonomic scope" value="Eukaryota"/>
</dbReference>
<dbReference type="Proteomes" id="UP000032141">
    <property type="component" value="Chromosome C5"/>
</dbReference>
<dbReference type="PRINTS" id="PR00463">
    <property type="entry name" value="EP450I"/>
</dbReference>
<sequence length="829" mass="91054">MASSSSSAALYRISNLQNHISPLEANNKLRSLVKISPQVSEAISSGRAVVALESTIISHGMPYPQNLQTAKEVESIVRENGAVPATIAILNGVPCIGLNEDELERLASLGKGVQKTAGRDIAYVVATRGNGATTVSATLFFASMVGIQVFVTGGIGGVHRHANQTMDISSDLTALGRTPIAVISAGVKSILDIPKTLEYLETQEVYVAAYKSDEFPAFFTEKSGCKAPSRVDSPEDCARVIGKCRLCLKFSFSYKYFISLTTVRKPLLSDANKKLNRQAGILFAVPIPKQHSAAGNLIESATQRALTEAREQNVTGNAETPFLLARVNELTGGTSLAAIEFLDTVSDIALVKNNALIGSQIAFFLTTMAAFTVDFQLCFIAILLWLFSCFCLSAFFFKKRKEPELQDCNLPPSPPSVPVIAHLHLLLSVPIHKSFQKLSSKYGPLLYLRAFTSPIVLVSSGSMAYEKLLVTNLLRSHSLERTRLIRGEELRTFRAMLFDKATKNEAVDVGKEVINLTNNTICRMIMGRKCSEENGEAEQLGDLLTKSLSLVRKFLIASTVGRLLKKLGISLFEKEIMEVSQKYDELLEKIIKEREGNPNKKEDSYLIDVLLEVCADDNAESKVSRNQIKALFCGNVLKTSLHELFLGGTETSGQTTSWIMAELINHPEMLKRLREEIESVVGKMKLIQETDLSNLPYLQAVGIRSEGFTSMIINTYAVMRDPDSWEEPDEFQPERFMVPPSKGNKEMREQLDLNYIPFGSGRRGCPGSNLGSIFVGLAIGTMIQCFDWSIDGEKVNMEEAGDVNLSMAHPLKCTLVARDPLASFMSADP</sequence>
<dbReference type="GO" id="GO:0004497">
    <property type="term" value="F:monooxygenase activity"/>
    <property type="evidence" value="ECO:0007669"/>
    <property type="project" value="InterPro"/>
</dbReference>
<dbReference type="InterPro" id="IPR001128">
    <property type="entry name" value="Cyt_P450"/>
</dbReference>
<protein>
    <submittedName>
        <fullName evidence="8">Uncharacterized protein</fullName>
    </submittedName>
</protein>
<evidence type="ECO:0000256" key="4">
    <source>
        <dbReference type="ARBA" id="ARBA00023239"/>
    </source>
</evidence>
<reference evidence="8 9" key="1">
    <citation type="journal article" date="2014" name="Genome Biol.">
        <title>Transcriptome and methylome profiling reveals relics of genome dominance in the mesopolyploid Brassica oleracea.</title>
        <authorList>
            <person name="Parkin I.A."/>
            <person name="Koh C."/>
            <person name="Tang H."/>
            <person name="Robinson S.J."/>
            <person name="Kagale S."/>
            <person name="Clarke W.E."/>
            <person name="Town C.D."/>
            <person name="Nixon J."/>
            <person name="Krishnakumar V."/>
            <person name="Bidwell S.L."/>
            <person name="Denoeud F."/>
            <person name="Belcram H."/>
            <person name="Links M.G."/>
            <person name="Just J."/>
            <person name="Clarke C."/>
            <person name="Bender T."/>
            <person name="Huebert T."/>
            <person name="Mason A.S."/>
            <person name="Pires J.C."/>
            <person name="Barker G."/>
            <person name="Moore J."/>
            <person name="Walley P.G."/>
            <person name="Manoli S."/>
            <person name="Batley J."/>
            <person name="Edwards D."/>
            <person name="Nelson M.N."/>
            <person name="Wang X."/>
            <person name="Paterson A.H."/>
            <person name="King G."/>
            <person name="Bancroft I."/>
            <person name="Chalhoub B."/>
            <person name="Sharpe A.G."/>
        </authorList>
    </citation>
    <scope>NUCLEOTIDE SEQUENCE</scope>
    <source>
        <strain evidence="8 9">cv. TO1000</strain>
    </source>
</reference>
<dbReference type="GO" id="GO:0016798">
    <property type="term" value="F:hydrolase activity, acting on glycosyl bonds"/>
    <property type="evidence" value="ECO:0007669"/>
    <property type="project" value="UniProtKB-KW"/>
</dbReference>
<dbReference type="GO" id="GO:0016705">
    <property type="term" value="F:oxidoreductase activity, acting on paired donors, with incorporation or reduction of molecular oxygen"/>
    <property type="evidence" value="ECO:0007669"/>
    <property type="project" value="InterPro"/>
</dbReference>
<dbReference type="InterPro" id="IPR017972">
    <property type="entry name" value="Cyt_P450_CS"/>
</dbReference>
<keyword evidence="3" id="KW-0464">Manganese</keyword>
<evidence type="ECO:0000256" key="3">
    <source>
        <dbReference type="ARBA" id="ARBA00023211"/>
    </source>
</evidence>
<feature type="transmembrane region" description="Helical" evidence="7">
    <location>
        <begin position="379"/>
        <end position="397"/>
    </location>
</feature>
<dbReference type="STRING" id="109376.A0A0D3CG21"/>
<keyword evidence="6" id="KW-0408">Iron</keyword>
<keyword evidence="7" id="KW-0472">Membrane</keyword>
<dbReference type="GO" id="GO:0005737">
    <property type="term" value="C:cytoplasm"/>
    <property type="evidence" value="ECO:0007669"/>
    <property type="project" value="TreeGrafter"/>
</dbReference>
<dbReference type="EnsemblPlants" id="Bo5g079960.1">
    <property type="protein sequence ID" value="Bo5g079960.1"/>
    <property type="gene ID" value="Bo5g079960"/>
</dbReference>
<dbReference type="Gramene" id="Bo5g079960.1">
    <property type="protein sequence ID" value="Bo5g079960.1"/>
    <property type="gene ID" value="Bo5g079960"/>
</dbReference>
<keyword evidence="6" id="KW-0349">Heme</keyword>
<keyword evidence="5" id="KW-0326">Glycosidase</keyword>
<dbReference type="GO" id="GO:0005506">
    <property type="term" value="F:iron ion binding"/>
    <property type="evidence" value="ECO:0007669"/>
    <property type="project" value="InterPro"/>
</dbReference>
<evidence type="ECO:0000256" key="2">
    <source>
        <dbReference type="ARBA" id="ARBA00022801"/>
    </source>
</evidence>
<evidence type="ECO:0000256" key="6">
    <source>
        <dbReference type="PIRSR" id="PIRSR602401-1"/>
    </source>
</evidence>
<dbReference type="HOGENOM" id="CLU_017179_0_0_1"/>
<dbReference type="PANTHER" id="PTHR42909:SF1">
    <property type="entry name" value="CARBOHYDRATE KINASE PFKB DOMAIN-CONTAINING PROTEIN"/>
    <property type="match status" value="1"/>
</dbReference>
<dbReference type="InterPro" id="IPR002401">
    <property type="entry name" value="Cyt_P450_E_grp-I"/>
</dbReference>
<accession>A0A0D3CG21</accession>
<name>A0A0D3CG21_BRAOL</name>
<dbReference type="GO" id="GO:0004730">
    <property type="term" value="F:pseudouridylate synthase activity"/>
    <property type="evidence" value="ECO:0007669"/>
    <property type="project" value="InterPro"/>
</dbReference>
<dbReference type="InterPro" id="IPR007342">
    <property type="entry name" value="PsuG"/>
</dbReference>
<dbReference type="Gene3D" id="1.10.630.10">
    <property type="entry name" value="Cytochrome P450"/>
    <property type="match status" value="1"/>
</dbReference>
<keyword evidence="1 6" id="KW-0479">Metal-binding</keyword>
<dbReference type="PROSITE" id="PS00086">
    <property type="entry name" value="CYTOCHROME_P450"/>
    <property type="match status" value="1"/>
</dbReference>
<dbReference type="Pfam" id="PF04227">
    <property type="entry name" value="Indigoidine_A"/>
    <property type="match status" value="2"/>
</dbReference>
<evidence type="ECO:0000256" key="7">
    <source>
        <dbReference type="SAM" id="Phobius"/>
    </source>
</evidence>
<evidence type="ECO:0000313" key="8">
    <source>
        <dbReference type="EnsemblPlants" id="Bo5g079960.1"/>
    </source>
</evidence>
<dbReference type="Gene3D" id="3.40.1790.10">
    <property type="entry name" value="Indigoidine synthase domain"/>
    <property type="match status" value="1"/>
</dbReference>
<dbReference type="PANTHER" id="PTHR42909">
    <property type="entry name" value="ZGC:136858"/>
    <property type="match status" value="1"/>
</dbReference>
<dbReference type="HAMAP" id="MF_01876">
    <property type="entry name" value="PsiMP_glycosidase"/>
    <property type="match status" value="1"/>
</dbReference>
<dbReference type="GO" id="GO:0020037">
    <property type="term" value="F:heme binding"/>
    <property type="evidence" value="ECO:0007669"/>
    <property type="project" value="InterPro"/>
</dbReference>
<feature type="binding site" description="axial binding residue" evidence="6">
    <location>
        <position position="765"/>
    </location>
    <ligand>
        <name>heme</name>
        <dbReference type="ChEBI" id="CHEBI:30413"/>
    </ligand>
    <ligandPart>
        <name>Fe</name>
        <dbReference type="ChEBI" id="CHEBI:18248"/>
    </ligandPart>
</feature>
<dbReference type="AlphaFoldDB" id="A0A0D3CG21"/>
<keyword evidence="2" id="KW-0378">Hydrolase</keyword>
<keyword evidence="4" id="KW-0456">Lyase</keyword>
<dbReference type="InterPro" id="IPR022830">
    <property type="entry name" value="Indigdn_synthA-like"/>
</dbReference>
<dbReference type="InterPro" id="IPR036396">
    <property type="entry name" value="Cyt_P450_sf"/>
</dbReference>
<dbReference type="SUPFAM" id="SSF110581">
    <property type="entry name" value="Indigoidine synthase A-like"/>
    <property type="match status" value="1"/>
</dbReference>
<evidence type="ECO:0000313" key="9">
    <source>
        <dbReference type="Proteomes" id="UP000032141"/>
    </source>
</evidence>
<organism evidence="8 9">
    <name type="scientific">Brassica oleracea var. oleracea</name>
    <dbReference type="NCBI Taxonomy" id="109376"/>
    <lineage>
        <taxon>Eukaryota</taxon>
        <taxon>Viridiplantae</taxon>
        <taxon>Streptophyta</taxon>
        <taxon>Embryophyta</taxon>
        <taxon>Tracheophyta</taxon>
        <taxon>Spermatophyta</taxon>
        <taxon>Magnoliopsida</taxon>
        <taxon>eudicotyledons</taxon>
        <taxon>Gunneridae</taxon>
        <taxon>Pentapetalae</taxon>
        <taxon>rosids</taxon>
        <taxon>malvids</taxon>
        <taxon>Brassicales</taxon>
        <taxon>Brassicaceae</taxon>
        <taxon>Brassiceae</taxon>
        <taxon>Brassica</taxon>
    </lineage>
</organism>
<evidence type="ECO:0000256" key="5">
    <source>
        <dbReference type="ARBA" id="ARBA00023295"/>
    </source>
</evidence>
<dbReference type="eggNOG" id="KOG0156">
    <property type="taxonomic scope" value="Eukaryota"/>
</dbReference>
<keyword evidence="7" id="KW-0812">Transmembrane</keyword>
<comment type="cofactor">
    <cofactor evidence="6">
        <name>heme</name>
        <dbReference type="ChEBI" id="CHEBI:30413"/>
    </cofactor>
</comment>